<name>A0A2R8AWP3_9RHOB</name>
<evidence type="ECO:0000313" key="1">
    <source>
        <dbReference type="EMBL" id="SPF80461.1"/>
    </source>
</evidence>
<protein>
    <submittedName>
        <fullName evidence="1">Uncharacterized protein</fullName>
    </submittedName>
</protein>
<dbReference type="EMBL" id="OMOJ01000004">
    <property type="protein sequence ID" value="SPF80461.1"/>
    <property type="molecule type" value="Genomic_DNA"/>
</dbReference>
<dbReference type="OrthoDB" id="7874863at2"/>
<sequence>MTHIRINPITQLQVQRLIESDLRCATDDFDLSRRLAHKGFGYRDTTRGRMLVTLPHGVEVMNLPAQRGC</sequence>
<organism evidence="1 2">
    <name type="scientific">Pseudoprimorskyibacter insulae</name>
    <dbReference type="NCBI Taxonomy" id="1695997"/>
    <lineage>
        <taxon>Bacteria</taxon>
        <taxon>Pseudomonadati</taxon>
        <taxon>Pseudomonadota</taxon>
        <taxon>Alphaproteobacteria</taxon>
        <taxon>Rhodobacterales</taxon>
        <taxon>Paracoccaceae</taxon>
        <taxon>Pseudoprimorskyibacter</taxon>
    </lineage>
</organism>
<dbReference type="AlphaFoldDB" id="A0A2R8AWP3"/>
<accession>A0A2R8AWP3</accession>
<dbReference type="Proteomes" id="UP000244904">
    <property type="component" value="Unassembled WGS sequence"/>
</dbReference>
<reference evidence="2" key="1">
    <citation type="submission" date="2018-03" db="EMBL/GenBank/DDBJ databases">
        <authorList>
            <person name="Rodrigo-Torres L."/>
            <person name="Arahal R. D."/>
            <person name="Lucena T."/>
        </authorList>
    </citation>
    <scope>NUCLEOTIDE SEQUENCE [LARGE SCALE GENOMIC DNA]</scope>
    <source>
        <strain evidence="2">CECT 8871</strain>
    </source>
</reference>
<gene>
    <name evidence="1" type="ORF">PRI8871_02271</name>
</gene>
<proteinExistence type="predicted"/>
<dbReference type="RefSeq" id="WP_108886322.1">
    <property type="nucleotide sequence ID" value="NZ_OMOJ01000004.1"/>
</dbReference>
<evidence type="ECO:0000313" key="2">
    <source>
        <dbReference type="Proteomes" id="UP000244904"/>
    </source>
</evidence>
<keyword evidence="2" id="KW-1185">Reference proteome</keyword>